<name>A0AAD8LF42_TARER</name>
<dbReference type="GO" id="GO:0046246">
    <property type="term" value="P:terpene biosynthetic process"/>
    <property type="evidence" value="ECO:0007669"/>
    <property type="project" value="UniProtKB-ARBA"/>
</dbReference>
<dbReference type="GO" id="GO:0034005">
    <property type="term" value="F:germacrene-A synthase activity"/>
    <property type="evidence" value="ECO:0007669"/>
    <property type="project" value="UniProtKB-ARBA"/>
</dbReference>
<organism evidence="6 7">
    <name type="scientific">Tagetes erecta</name>
    <name type="common">African marigold</name>
    <dbReference type="NCBI Taxonomy" id="13708"/>
    <lineage>
        <taxon>Eukaryota</taxon>
        <taxon>Viridiplantae</taxon>
        <taxon>Streptophyta</taxon>
        <taxon>Embryophyta</taxon>
        <taxon>Tracheophyta</taxon>
        <taxon>Spermatophyta</taxon>
        <taxon>Magnoliopsida</taxon>
        <taxon>eudicotyledons</taxon>
        <taxon>Gunneridae</taxon>
        <taxon>Pentapetalae</taxon>
        <taxon>asterids</taxon>
        <taxon>campanulids</taxon>
        <taxon>Asterales</taxon>
        <taxon>Asteraceae</taxon>
        <taxon>Asteroideae</taxon>
        <taxon>Heliantheae alliance</taxon>
        <taxon>Tageteae</taxon>
        <taxon>Tagetes</taxon>
    </lineage>
</organism>
<dbReference type="InterPro" id="IPR050148">
    <property type="entry name" value="Terpene_synthase-like"/>
</dbReference>
<dbReference type="InterPro" id="IPR001906">
    <property type="entry name" value="Terpene_synth_N"/>
</dbReference>
<evidence type="ECO:0000313" key="7">
    <source>
        <dbReference type="Proteomes" id="UP001229421"/>
    </source>
</evidence>
<dbReference type="SFLD" id="SFLDG01019">
    <property type="entry name" value="Terpene_Cyclase_Like_1_C_Termi"/>
    <property type="match status" value="1"/>
</dbReference>
<dbReference type="GO" id="GO:0016102">
    <property type="term" value="P:diterpenoid biosynthetic process"/>
    <property type="evidence" value="ECO:0007669"/>
    <property type="project" value="InterPro"/>
</dbReference>
<gene>
    <name evidence="6" type="ORF">QVD17_03706</name>
</gene>
<dbReference type="InterPro" id="IPR005630">
    <property type="entry name" value="Terpene_synthase_metal-bd"/>
</dbReference>
<sequence length="537" mass="61590">MYQQTSWSHDYIESLENNFTDMLEVKKLEEKVAAMLMEYENRSTLELLELVDDIERLGLGYRFQNNIRKVLDKLVASINETTKEEENNLHAVSLRFRLLRDHGYVVSQDFVKRFKDNHGGFKGSIQTDVKALLSLYEASYLALESETDLHDAKLFAIENLLKLSGDDHVNKVMQDHINDALDMPLYRRLQRLQARWYIDAYAKQKDANQVLLKLAVLDFNMVQSTNKRDLQEASKWWRKTALANELSFIRDRIVECFFWAAGVAFEPQYSSCRIMLTKVCAFITTIDDIYDINYESLDELEALTNAIKRWDVNAAEKMPHDLQVGFLALYNTVNEMGYDSLITRRKNTIPNLAKVWGEICETFLVEAKWTETNHMPTLEEYLDVAYLSSSGVVILTHGFLSIYQDVKADANEYLQKCQELFKWSSMLLRLYNDLVISSEEVQRGDSPNAISCYMLENGVSEEIAREYVKVLIDKAWMKLLEARVASSGVVADSIIDIAINVPRVALSMYQHGDGHGAPDASANDRLSSVIIQPITVT</sequence>
<evidence type="ECO:0000259" key="5">
    <source>
        <dbReference type="Pfam" id="PF03936"/>
    </source>
</evidence>
<protein>
    <submittedName>
        <fullName evidence="6">Uncharacterized protein</fullName>
    </submittedName>
</protein>
<dbReference type="PANTHER" id="PTHR31225:SF252">
    <property type="entry name" value="TERPENE SYNTHASE 12-RELATED"/>
    <property type="match status" value="1"/>
</dbReference>
<evidence type="ECO:0000256" key="2">
    <source>
        <dbReference type="ARBA" id="ARBA00022723"/>
    </source>
</evidence>
<dbReference type="InterPro" id="IPR008930">
    <property type="entry name" value="Terpenoid_cyclase/PrenylTrfase"/>
</dbReference>
<dbReference type="EMBL" id="JAUHHV010000001">
    <property type="protein sequence ID" value="KAK1437906.1"/>
    <property type="molecule type" value="Genomic_DNA"/>
</dbReference>
<comment type="caution">
    <text evidence="6">The sequence shown here is derived from an EMBL/GenBank/DDBJ whole genome shotgun (WGS) entry which is preliminary data.</text>
</comment>
<dbReference type="Gene3D" id="1.50.10.130">
    <property type="entry name" value="Terpene synthase, N-terminal domain"/>
    <property type="match status" value="1"/>
</dbReference>
<accession>A0AAD8LF42</accession>
<dbReference type="InterPro" id="IPR008949">
    <property type="entry name" value="Isoprenoid_synthase_dom_sf"/>
</dbReference>
<dbReference type="InterPro" id="IPR044814">
    <property type="entry name" value="Terpene_cyclase_plant_C1"/>
</dbReference>
<dbReference type="InterPro" id="IPR036965">
    <property type="entry name" value="Terpene_synth_N_sf"/>
</dbReference>
<dbReference type="Proteomes" id="UP001229421">
    <property type="component" value="Unassembled WGS sequence"/>
</dbReference>
<keyword evidence="7" id="KW-1185">Reference proteome</keyword>
<feature type="domain" description="Terpene synthase N-terminal" evidence="4">
    <location>
        <begin position="7"/>
        <end position="181"/>
    </location>
</feature>
<feature type="domain" description="Terpene synthase metal-binding" evidence="5">
    <location>
        <begin position="240"/>
        <end position="477"/>
    </location>
</feature>
<reference evidence="6" key="1">
    <citation type="journal article" date="2023" name="bioRxiv">
        <title>Improved chromosome-level genome assembly for marigold (Tagetes erecta).</title>
        <authorList>
            <person name="Jiang F."/>
            <person name="Yuan L."/>
            <person name="Wang S."/>
            <person name="Wang H."/>
            <person name="Xu D."/>
            <person name="Wang A."/>
            <person name="Fan W."/>
        </authorList>
    </citation>
    <scope>NUCLEOTIDE SEQUENCE</scope>
    <source>
        <strain evidence="6">WSJ</strain>
        <tissue evidence="6">Leaf</tissue>
    </source>
</reference>
<dbReference type="InterPro" id="IPR034741">
    <property type="entry name" value="Terpene_cyclase-like_1_C"/>
</dbReference>
<dbReference type="Pfam" id="PF01397">
    <property type="entry name" value="Terpene_synth"/>
    <property type="match status" value="1"/>
</dbReference>
<evidence type="ECO:0000259" key="4">
    <source>
        <dbReference type="Pfam" id="PF01397"/>
    </source>
</evidence>
<dbReference type="CDD" id="cd00684">
    <property type="entry name" value="Terpene_cyclase_plant_C1"/>
    <property type="match status" value="1"/>
</dbReference>
<keyword evidence="2" id="KW-0479">Metal-binding</keyword>
<dbReference type="FunFam" id="1.10.600.10:FF:000007">
    <property type="entry name" value="Isoprene synthase, chloroplastic"/>
    <property type="match status" value="1"/>
</dbReference>
<dbReference type="SFLD" id="SFLDS00005">
    <property type="entry name" value="Isoprenoid_Synthase_Type_I"/>
    <property type="match status" value="1"/>
</dbReference>
<dbReference type="FunFam" id="1.50.10.130:FF:000001">
    <property type="entry name" value="Isoprene synthase, chloroplastic"/>
    <property type="match status" value="1"/>
</dbReference>
<dbReference type="PANTHER" id="PTHR31225">
    <property type="entry name" value="OS04G0344100 PROTEIN-RELATED"/>
    <property type="match status" value="1"/>
</dbReference>
<proteinExistence type="predicted"/>
<dbReference type="Gene3D" id="1.10.600.10">
    <property type="entry name" value="Farnesyl Diphosphate Synthase"/>
    <property type="match status" value="1"/>
</dbReference>
<dbReference type="SUPFAM" id="SSF48239">
    <property type="entry name" value="Terpenoid cyclases/Protein prenyltransferases"/>
    <property type="match status" value="1"/>
</dbReference>
<keyword evidence="3" id="KW-0460">Magnesium</keyword>
<evidence type="ECO:0000313" key="6">
    <source>
        <dbReference type="EMBL" id="KAK1437906.1"/>
    </source>
</evidence>
<evidence type="ECO:0000256" key="1">
    <source>
        <dbReference type="ARBA" id="ARBA00001946"/>
    </source>
</evidence>
<dbReference type="AlphaFoldDB" id="A0AAD8LF42"/>
<dbReference type="Pfam" id="PF03936">
    <property type="entry name" value="Terpene_synth_C"/>
    <property type="match status" value="1"/>
</dbReference>
<comment type="cofactor">
    <cofactor evidence="1">
        <name>Mg(2+)</name>
        <dbReference type="ChEBI" id="CHEBI:18420"/>
    </cofactor>
</comment>
<evidence type="ECO:0000256" key="3">
    <source>
        <dbReference type="ARBA" id="ARBA00022842"/>
    </source>
</evidence>
<dbReference type="GO" id="GO:0000287">
    <property type="term" value="F:magnesium ion binding"/>
    <property type="evidence" value="ECO:0007669"/>
    <property type="project" value="InterPro"/>
</dbReference>
<dbReference type="SUPFAM" id="SSF48576">
    <property type="entry name" value="Terpenoid synthases"/>
    <property type="match status" value="1"/>
</dbReference>